<feature type="compositionally biased region" description="Polar residues" evidence="1">
    <location>
        <begin position="62"/>
        <end position="73"/>
    </location>
</feature>
<evidence type="ECO:0000313" key="2">
    <source>
        <dbReference type="EMBL" id="MBO0664506.1"/>
    </source>
</evidence>
<dbReference type="Proteomes" id="UP000664122">
    <property type="component" value="Unassembled WGS sequence"/>
</dbReference>
<accession>A0A939JYK6</accession>
<dbReference type="EMBL" id="JAFMPP010000023">
    <property type="protein sequence ID" value="MBO0664506.1"/>
    <property type="molecule type" value="Genomic_DNA"/>
</dbReference>
<proteinExistence type="predicted"/>
<evidence type="ECO:0000313" key="3">
    <source>
        <dbReference type="Proteomes" id="UP000664122"/>
    </source>
</evidence>
<sequence length="167" mass="18427">MSDLDGFQPYGWHDDAVGNRQVPIYQVNPMLNPKDFGLGSAIGLYILSMAAKKAEEKAKAQGQANSNASTTQCVGDCGQDSECTQRKRDVARALANVQKRYHEMEVDPFGMKQGAAPTGKGDWAGHVKAYREAQNRLRKALKKLTSSRCTPNPESEEWVRKSPPESK</sequence>
<feature type="region of interest" description="Disordered" evidence="1">
    <location>
        <begin position="142"/>
        <end position="167"/>
    </location>
</feature>
<reference evidence="2" key="1">
    <citation type="submission" date="2021-03" db="EMBL/GenBank/DDBJ databases">
        <title>Whole genome sequence of Jiella sp. CQZ9-1.</title>
        <authorList>
            <person name="Tuo L."/>
        </authorList>
    </citation>
    <scope>NUCLEOTIDE SEQUENCE</scope>
    <source>
        <strain evidence="2">CQZ9-1</strain>
    </source>
</reference>
<evidence type="ECO:0000256" key="1">
    <source>
        <dbReference type="SAM" id="MobiDB-lite"/>
    </source>
</evidence>
<feature type="region of interest" description="Disordered" evidence="1">
    <location>
        <begin position="60"/>
        <end position="83"/>
    </location>
</feature>
<dbReference type="AlphaFoldDB" id="A0A939JYK6"/>
<gene>
    <name evidence="2" type="ORF">J1C48_18190</name>
</gene>
<feature type="compositionally biased region" description="Polar residues" evidence="1">
    <location>
        <begin position="144"/>
        <end position="153"/>
    </location>
</feature>
<name>A0A939JYK6_9HYPH</name>
<dbReference type="RefSeq" id="WP_207259422.1">
    <property type="nucleotide sequence ID" value="NZ_JAFMPP010000023.1"/>
</dbReference>
<protein>
    <submittedName>
        <fullName evidence="2">Uncharacterized protein</fullName>
    </submittedName>
</protein>
<comment type="caution">
    <text evidence="2">The sequence shown here is derived from an EMBL/GenBank/DDBJ whole genome shotgun (WGS) entry which is preliminary data.</text>
</comment>
<organism evidence="2 3">
    <name type="scientific">Jiella flava</name>
    <dbReference type="NCBI Taxonomy" id="2816857"/>
    <lineage>
        <taxon>Bacteria</taxon>
        <taxon>Pseudomonadati</taxon>
        <taxon>Pseudomonadota</taxon>
        <taxon>Alphaproteobacteria</taxon>
        <taxon>Hyphomicrobiales</taxon>
        <taxon>Aurantimonadaceae</taxon>
        <taxon>Jiella</taxon>
    </lineage>
</organism>
<feature type="compositionally biased region" description="Basic and acidic residues" evidence="1">
    <location>
        <begin position="157"/>
        <end position="167"/>
    </location>
</feature>
<keyword evidence="3" id="KW-1185">Reference proteome</keyword>